<sequence>MFYGGAYKNDTRRLEELPALEELNRNHGGHVDIVVSHTAPASFQIRKEPPQGMPGNRGWRNLRRKLLNSWTDFLIW</sequence>
<gene>
    <name evidence="1" type="ORF">JCM14722_29760</name>
</gene>
<proteinExistence type="predicted"/>
<evidence type="ECO:0000313" key="2">
    <source>
        <dbReference type="Proteomes" id="UP001061361"/>
    </source>
</evidence>
<keyword evidence="2" id="KW-1185">Reference proteome</keyword>
<dbReference type="Proteomes" id="UP001061361">
    <property type="component" value="Chromosome"/>
</dbReference>
<protein>
    <submittedName>
        <fullName evidence="1">Uncharacterized protein</fullName>
    </submittedName>
</protein>
<evidence type="ECO:0000313" key="1">
    <source>
        <dbReference type="EMBL" id="BDQ35434.1"/>
    </source>
</evidence>
<accession>A0ABN6RWJ9</accession>
<organism evidence="1 2">
    <name type="scientific">Pseudodesulfovibrio portus</name>
    <dbReference type="NCBI Taxonomy" id="231439"/>
    <lineage>
        <taxon>Bacteria</taxon>
        <taxon>Pseudomonadati</taxon>
        <taxon>Thermodesulfobacteriota</taxon>
        <taxon>Desulfovibrionia</taxon>
        <taxon>Desulfovibrionales</taxon>
        <taxon>Desulfovibrionaceae</taxon>
    </lineage>
</organism>
<reference evidence="1" key="1">
    <citation type="submission" date="2022-08" db="EMBL/GenBank/DDBJ databases">
        <title>Genome Sequence of the sulphate-reducing bacterium, Pseudodesulfovibrio portus JCM14722.</title>
        <authorList>
            <person name="Kondo R."/>
            <person name="Kataoka T."/>
        </authorList>
    </citation>
    <scope>NUCLEOTIDE SEQUENCE</scope>
    <source>
        <strain evidence="1">JCM 14722</strain>
    </source>
</reference>
<dbReference type="EMBL" id="AP026708">
    <property type="protein sequence ID" value="BDQ35434.1"/>
    <property type="molecule type" value="Genomic_DNA"/>
</dbReference>
<name>A0ABN6RWJ9_9BACT</name>